<dbReference type="PIRSF" id="PIRSF004553">
    <property type="entry name" value="CHP00095"/>
    <property type="match status" value="1"/>
</dbReference>
<organism evidence="3 4">
    <name type="scientific">Paraburkholderia megapolitana</name>
    <dbReference type="NCBI Taxonomy" id="420953"/>
    <lineage>
        <taxon>Bacteria</taxon>
        <taxon>Pseudomonadati</taxon>
        <taxon>Pseudomonadota</taxon>
        <taxon>Betaproteobacteria</taxon>
        <taxon>Burkholderiales</taxon>
        <taxon>Burkholderiaceae</taxon>
        <taxon>Paraburkholderia</taxon>
    </lineage>
</organism>
<protein>
    <submittedName>
        <fullName evidence="3">16S rRNA (Guanine(966)-N(2))-methyltransferase RsmD</fullName>
    </submittedName>
</protein>
<keyword evidence="1 3" id="KW-0489">Methyltransferase</keyword>
<evidence type="ECO:0000313" key="3">
    <source>
        <dbReference type="EMBL" id="SFI17155.1"/>
    </source>
</evidence>
<proteinExistence type="predicted"/>
<dbReference type="GO" id="GO:0031167">
    <property type="term" value="P:rRNA methylation"/>
    <property type="evidence" value="ECO:0007669"/>
    <property type="project" value="InterPro"/>
</dbReference>
<dbReference type="RefSeq" id="WP_091009608.1">
    <property type="nucleotide sequence ID" value="NZ_CP041745.1"/>
</dbReference>
<dbReference type="Proteomes" id="UP000199548">
    <property type="component" value="Unassembled WGS sequence"/>
</dbReference>
<dbReference type="Pfam" id="PF03602">
    <property type="entry name" value="Cons_hypoth95"/>
    <property type="match status" value="1"/>
</dbReference>
<dbReference type="STRING" id="420953.SAMN05192543_102234"/>
<keyword evidence="2 3" id="KW-0808">Transferase</keyword>
<dbReference type="Gene3D" id="3.40.50.150">
    <property type="entry name" value="Vaccinia Virus protein VP39"/>
    <property type="match status" value="1"/>
</dbReference>
<dbReference type="InterPro" id="IPR002052">
    <property type="entry name" value="DNA_methylase_N6_adenine_CS"/>
</dbReference>
<accession>A0A1I3G0Z1</accession>
<evidence type="ECO:0000313" key="4">
    <source>
        <dbReference type="Proteomes" id="UP000199548"/>
    </source>
</evidence>
<evidence type="ECO:0000256" key="2">
    <source>
        <dbReference type="ARBA" id="ARBA00022679"/>
    </source>
</evidence>
<name>A0A1I3G0Z1_9BURK</name>
<dbReference type="GO" id="GO:0003676">
    <property type="term" value="F:nucleic acid binding"/>
    <property type="evidence" value="ECO:0007669"/>
    <property type="project" value="InterPro"/>
</dbReference>
<dbReference type="AlphaFoldDB" id="A0A1I3G0Z1"/>
<keyword evidence="4" id="KW-1185">Reference proteome</keyword>
<gene>
    <name evidence="3" type="ORF">SAMN05192543_102234</name>
</gene>
<dbReference type="InterPro" id="IPR029063">
    <property type="entry name" value="SAM-dependent_MTases_sf"/>
</dbReference>
<dbReference type="PANTHER" id="PTHR43542">
    <property type="entry name" value="METHYLTRANSFERASE"/>
    <property type="match status" value="1"/>
</dbReference>
<reference evidence="3 4" key="1">
    <citation type="submission" date="2016-10" db="EMBL/GenBank/DDBJ databases">
        <authorList>
            <person name="de Groot N.N."/>
        </authorList>
    </citation>
    <scope>NUCLEOTIDE SEQUENCE [LARGE SCALE GENOMIC DNA]</scope>
    <source>
        <strain evidence="3 4">LMG 23650</strain>
    </source>
</reference>
<dbReference type="EMBL" id="FOQU01000002">
    <property type="protein sequence ID" value="SFI17155.1"/>
    <property type="molecule type" value="Genomic_DNA"/>
</dbReference>
<dbReference type="PANTHER" id="PTHR43542:SF1">
    <property type="entry name" value="METHYLTRANSFERASE"/>
    <property type="match status" value="1"/>
</dbReference>
<evidence type="ECO:0000256" key="1">
    <source>
        <dbReference type="ARBA" id="ARBA00022603"/>
    </source>
</evidence>
<dbReference type="OrthoDB" id="9803017at2"/>
<dbReference type="InterPro" id="IPR004398">
    <property type="entry name" value="RNA_MeTrfase_RsmD"/>
</dbReference>
<dbReference type="NCBIfam" id="TIGR00095">
    <property type="entry name" value="16S rRNA (guanine(966)-N(2))-methyltransferase RsmD"/>
    <property type="match status" value="1"/>
</dbReference>
<dbReference type="SUPFAM" id="SSF53335">
    <property type="entry name" value="S-adenosyl-L-methionine-dependent methyltransferases"/>
    <property type="match status" value="1"/>
</dbReference>
<sequence length="205" mass="21953">MSRSSPSHAQSASSGRGKTHAIRIIGGDWKRSPLPVLDLDGLRPTPDRVRETLFNWLGQRLDGQRCLDLFAGSGALGFEAASRGATRVLMVERHARAAAQLRANQTRLSATTIEIVEADALRLAASLAPGSFDVVFLDPPFGDDLLGRALALAVPLVAAGGMLYVEAGEPLDVAQTDALNGWRVVRHGKAGAVHYHLLQRENEGF</sequence>
<dbReference type="CDD" id="cd02440">
    <property type="entry name" value="AdoMet_MTases"/>
    <property type="match status" value="1"/>
</dbReference>
<dbReference type="GO" id="GO:0008168">
    <property type="term" value="F:methyltransferase activity"/>
    <property type="evidence" value="ECO:0007669"/>
    <property type="project" value="UniProtKB-KW"/>
</dbReference>
<dbReference type="PROSITE" id="PS00092">
    <property type="entry name" value="N6_MTASE"/>
    <property type="match status" value="1"/>
</dbReference>